<evidence type="ECO:0000313" key="2">
    <source>
        <dbReference type="EMBL" id="WBO85681.1"/>
    </source>
</evidence>
<protein>
    <recommendedName>
        <fullName evidence="4">DUF3108 domain-containing protein</fullName>
    </recommendedName>
</protein>
<evidence type="ECO:0008006" key="4">
    <source>
        <dbReference type="Google" id="ProtNLM"/>
    </source>
</evidence>
<reference evidence="2 3" key="1">
    <citation type="journal article" date="2011" name="Int. J. Syst. Evol. Microbiol.">
        <title>Hymenobacter yonginensis sp. nov., isolated from a mesotrophic artificial lake.</title>
        <authorList>
            <person name="Joung Y."/>
            <person name="Cho S.H."/>
            <person name="Kim H."/>
            <person name="Kim S.B."/>
            <person name="Joh K."/>
        </authorList>
    </citation>
    <scope>NUCLEOTIDE SEQUENCE [LARGE SCALE GENOMIC DNA]</scope>
    <source>
        <strain evidence="2 3">KCTC 22745</strain>
    </source>
</reference>
<dbReference type="Proteomes" id="UP001211872">
    <property type="component" value="Chromosome"/>
</dbReference>
<gene>
    <name evidence="2" type="ORF">O9Z63_05395</name>
</gene>
<feature type="signal peptide" evidence="1">
    <location>
        <begin position="1"/>
        <end position="21"/>
    </location>
</feature>
<proteinExistence type="predicted"/>
<evidence type="ECO:0000313" key="3">
    <source>
        <dbReference type="Proteomes" id="UP001211872"/>
    </source>
</evidence>
<feature type="chain" id="PRO_5047273543" description="DUF3108 domain-containing protein" evidence="1">
    <location>
        <begin position="22"/>
        <end position="239"/>
    </location>
</feature>
<dbReference type="RefSeq" id="WP_270128306.1">
    <property type="nucleotide sequence ID" value="NZ_CP115396.1"/>
</dbReference>
<keyword evidence="1" id="KW-0732">Signal</keyword>
<dbReference type="EMBL" id="CP115396">
    <property type="protein sequence ID" value="WBO85681.1"/>
    <property type="molecule type" value="Genomic_DNA"/>
</dbReference>
<accession>A0ABY7PS22</accession>
<evidence type="ECO:0000256" key="1">
    <source>
        <dbReference type="SAM" id="SignalP"/>
    </source>
</evidence>
<organism evidence="2 3">
    <name type="scientific">Hymenobacter yonginensis</name>
    <dbReference type="NCBI Taxonomy" id="748197"/>
    <lineage>
        <taxon>Bacteria</taxon>
        <taxon>Pseudomonadati</taxon>
        <taxon>Bacteroidota</taxon>
        <taxon>Cytophagia</taxon>
        <taxon>Cytophagales</taxon>
        <taxon>Hymenobacteraceae</taxon>
        <taxon>Hymenobacter</taxon>
    </lineage>
</organism>
<keyword evidence="3" id="KW-1185">Reference proteome</keyword>
<sequence>MRYRYFLLPALLVQLAGTAQAQRADTGGKPNDYDYINRELGRKRDGAPVTGSPFLLPGWALGTVAMRTGNVQRQQWLKYDLSTARLLWRRPQGDSVELFTTMVREFTLRDSATHLTHVFRLYPEARTELPVLRATFLDVRYDAGRTALLRHLTRQIQTQTSSGAMTTVKKSAWISKTAYYIKRPDQTLVPVRLSNRSVLDALDPQHQKQVSAYISQQQLNLNKEADVVRLLTYYDSLQP</sequence>
<name>A0ABY7PS22_9BACT</name>